<proteinExistence type="predicted"/>
<evidence type="ECO:0000313" key="2">
    <source>
        <dbReference type="Proteomes" id="UP000182977"/>
    </source>
</evidence>
<sequence length="402" mass="44205">MAAWTWRRIRRGLRRRAGVLKRRVRGGGATAPAGGAAKPAFIETAVATGHTLDITRPVRLLIGPANMAGQGWQWARAAEHFLDGVSAESLTAARSRPGFQFRTDTVLSGPQQRGDLTWHRDRVVREVTHVLFEAGRPILRDFHAGSMSNDVDELRAAGLHLGAVFHGSEVRDPSKHRELYPVTAFDDPREDLTERLQVVVDDVQERIARFDGPRFVSTPDLLDFVPDAIWMPVVVGVDEFATDNPVLERPKPVVLHAPSNSALKGTSFIDPALQSLHDDGLIEYRRASGLPHAELVELVKDCDIVVDQAVLGLYGVFAAESMAAGRVTLAHVAPHVRARVPVELPIVEITPPTVRDVIAEIVRQRDEAIKTAHAGVEFARMYHDGRMAARALAGFLGREERP</sequence>
<gene>
    <name evidence="1" type="ORF">SAMN04488563_6899</name>
</gene>
<keyword evidence="2" id="KW-1185">Reference proteome</keyword>
<dbReference type="Proteomes" id="UP000182977">
    <property type="component" value="Chromosome I"/>
</dbReference>
<evidence type="ECO:0000313" key="1">
    <source>
        <dbReference type="EMBL" id="SDU86563.1"/>
    </source>
</evidence>
<accession>A0A1H2LZY5</accession>
<dbReference type="RefSeq" id="WP_052763051.1">
    <property type="nucleotide sequence ID" value="NZ_LBMC01000055.1"/>
</dbReference>
<dbReference type="AlphaFoldDB" id="A0A1H2LZY5"/>
<organism evidence="1 2">
    <name type="scientific">Jiangella alkaliphila</name>
    <dbReference type="NCBI Taxonomy" id="419479"/>
    <lineage>
        <taxon>Bacteria</taxon>
        <taxon>Bacillati</taxon>
        <taxon>Actinomycetota</taxon>
        <taxon>Actinomycetes</taxon>
        <taxon>Jiangellales</taxon>
        <taxon>Jiangellaceae</taxon>
        <taxon>Jiangella</taxon>
    </lineage>
</organism>
<dbReference type="EMBL" id="LT629791">
    <property type="protein sequence ID" value="SDU86563.1"/>
    <property type="molecule type" value="Genomic_DNA"/>
</dbReference>
<name>A0A1H2LZY5_9ACTN</name>
<dbReference type="STRING" id="419479.SAMN04488563_6899"/>
<reference evidence="2" key="1">
    <citation type="submission" date="2016-10" db="EMBL/GenBank/DDBJ databases">
        <authorList>
            <person name="Varghese N."/>
            <person name="Submissions S."/>
        </authorList>
    </citation>
    <scope>NUCLEOTIDE SEQUENCE [LARGE SCALE GENOMIC DNA]</scope>
    <source>
        <strain evidence="2">DSM 45079</strain>
    </source>
</reference>
<protein>
    <submittedName>
        <fullName evidence="1">Uncharacterized protein</fullName>
    </submittedName>
</protein>
<dbReference type="OrthoDB" id="3335961at2"/>